<sequence>MRGKGVNQKLPSLELLQGFLEAVEVKMCESADAPPTSTIMEASTYSQVVFNEVPQSYPPNTPVKCSYTMTAAFQPHRRDWVGIFKVGWNTTRDYYTFVWATPSADPTGEEPVGQHVMFDAYYLPKEDGEFYQFCYVDSSGQVRGASLPFRFESPLESSLEYSLGNDLLVITTQEQVEQVEKEKEELHKEMEKQKETIEILRSELDERLLEIRRLRESNTELTELVGRLEQEQAQSKKEREEERELWSQQQQRERETLLSQQGAIQVQLAQSSMGLEFQRVKEELQQTVSTLQEKYDCAVSKISQLKQERDELKEKGEEQEVEITQLSSRVRELEQEKQQGREELCRLQDNIQLLQVDLQSSQKESVKLAGELRGLRLQADEAERLRRENQALQRSLSGQEEQKREDDGRQAQCEALASELQEVKAKLCQEKRSSEEARRCAEQAQQQLQEAREQLEQRILSFQEKERSSSKVEIQLMEARQTIDEQANIVEIIQGEKEELSQENQDLRRDNQRLRDELALLQDASPPASLPLQYPNPYSPQPVPSGTQTPGTGSPLYENILETPAIQDTAEELRVCRYCQEIFPDISQQELEQHEGSHKVCPFCMFICDSMEQREFEEHVYSHEA</sequence>
<evidence type="ECO:0000313" key="6">
    <source>
        <dbReference type="Proteomes" id="UP001046870"/>
    </source>
</evidence>
<dbReference type="Proteomes" id="UP001046870">
    <property type="component" value="Chromosome 1"/>
</dbReference>
<dbReference type="PANTHER" id="PTHR31915:SF10">
    <property type="entry name" value="CALCIUM-BINDING AND COILED-COIL DOMAIN 2"/>
    <property type="match status" value="1"/>
</dbReference>
<proteinExistence type="predicted"/>
<feature type="coiled-coil region" evidence="2">
    <location>
        <begin position="281"/>
        <end position="350"/>
    </location>
</feature>
<name>A0A9D3TJW9_MEGAT</name>
<reference evidence="5" key="1">
    <citation type="submission" date="2021-01" db="EMBL/GenBank/DDBJ databases">
        <authorList>
            <person name="Zahm M."/>
            <person name="Roques C."/>
            <person name="Cabau C."/>
            <person name="Klopp C."/>
            <person name="Donnadieu C."/>
            <person name="Jouanno E."/>
            <person name="Lampietro C."/>
            <person name="Louis A."/>
            <person name="Herpin A."/>
            <person name="Echchiki A."/>
            <person name="Berthelot C."/>
            <person name="Parey E."/>
            <person name="Roest-Crollius H."/>
            <person name="Braasch I."/>
            <person name="Postlethwait J."/>
            <person name="Bobe J."/>
            <person name="Montfort J."/>
            <person name="Bouchez O."/>
            <person name="Begum T."/>
            <person name="Mejri S."/>
            <person name="Adams A."/>
            <person name="Chen W.-J."/>
            <person name="Guiguen Y."/>
        </authorList>
    </citation>
    <scope>NUCLEOTIDE SEQUENCE</scope>
    <source>
        <strain evidence="5">YG-15Mar2019-1</strain>
        <tissue evidence="5">Brain</tissue>
    </source>
</reference>
<feature type="region of interest" description="Disordered" evidence="3">
    <location>
        <begin position="524"/>
        <end position="555"/>
    </location>
</feature>
<dbReference type="InterPro" id="IPR041611">
    <property type="entry name" value="SKICH"/>
</dbReference>
<dbReference type="Gene3D" id="2.60.40.2840">
    <property type="match status" value="1"/>
</dbReference>
<evidence type="ECO:0000256" key="2">
    <source>
        <dbReference type="SAM" id="Coils"/>
    </source>
</evidence>
<evidence type="ECO:0000259" key="4">
    <source>
        <dbReference type="Pfam" id="PF17751"/>
    </source>
</evidence>
<dbReference type="OrthoDB" id="10015001at2759"/>
<feature type="compositionally biased region" description="Basic and acidic residues" evidence="3">
    <location>
        <begin position="400"/>
        <end position="409"/>
    </location>
</feature>
<dbReference type="EMBL" id="JAFDVH010000001">
    <property type="protein sequence ID" value="KAG7492384.1"/>
    <property type="molecule type" value="Genomic_DNA"/>
</dbReference>
<evidence type="ECO:0000313" key="5">
    <source>
        <dbReference type="EMBL" id="KAG7492384.1"/>
    </source>
</evidence>
<comment type="caution">
    <text evidence="5">The sequence shown here is derived from an EMBL/GenBank/DDBJ whole genome shotgun (WGS) entry which is preliminary data.</text>
</comment>
<organism evidence="5 6">
    <name type="scientific">Megalops atlanticus</name>
    <name type="common">Tarpon</name>
    <name type="synonym">Clupea gigantea</name>
    <dbReference type="NCBI Taxonomy" id="7932"/>
    <lineage>
        <taxon>Eukaryota</taxon>
        <taxon>Metazoa</taxon>
        <taxon>Chordata</taxon>
        <taxon>Craniata</taxon>
        <taxon>Vertebrata</taxon>
        <taxon>Euteleostomi</taxon>
        <taxon>Actinopterygii</taxon>
        <taxon>Neopterygii</taxon>
        <taxon>Teleostei</taxon>
        <taxon>Elopiformes</taxon>
        <taxon>Megalopidae</taxon>
        <taxon>Megalops</taxon>
    </lineage>
</organism>
<dbReference type="Gene3D" id="6.20.250.40">
    <property type="match status" value="1"/>
</dbReference>
<protein>
    <recommendedName>
        <fullName evidence="4">SKICH domain-containing protein</fullName>
    </recommendedName>
</protein>
<accession>A0A9D3TJW9</accession>
<feature type="region of interest" description="Disordered" evidence="3">
    <location>
        <begin position="391"/>
        <end position="410"/>
    </location>
</feature>
<feature type="domain" description="SKICH" evidence="4">
    <location>
        <begin position="48"/>
        <end position="151"/>
    </location>
</feature>
<gene>
    <name evidence="5" type="ORF">MATL_G00014150</name>
</gene>
<evidence type="ECO:0000256" key="1">
    <source>
        <dbReference type="ARBA" id="ARBA00023054"/>
    </source>
</evidence>
<dbReference type="Pfam" id="PF17751">
    <property type="entry name" value="SKICH"/>
    <property type="match status" value="1"/>
</dbReference>
<dbReference type="AlphaFoldDB" id="A0A9D3TJW9"/>
<keyword evidence="1 2" id="KW-0175">Coiled coil</keyword>
<dbReference type="PANTHER" id="PTHR31915">
    <property type="entry name" value="SKICH DOMAIN-CONTAINING PROTEIN"/>
    <property type="match status" value="1"/>
</dbReference>
<keyword evidence="6" id="KW-1185">Reference proteome</keyword>
<feature type="coiled-coil region" evidence="2">
    <location>
        <begin position="169"/>
        <end position="245"/>
    </location>
</feature>
<dbReference type="InterPro" id="IPR051002">
    <property type="entry name" value="UBA_autophagy_assoc_protein"/>
</dbReference>
<evidence type="ECO:0000256" key="3">
    <source>
        <dbReference type="SAM" id="MobiDB-lite"/>
    </source>
</evidence>